<evidence type="ECO:0000256" key="3">
    <source>
        <dbReference type="PIRSR" id="PIRSR617867-1"/>
    </source>
</evidence>
<dbReference type="EMBL" id="VIKS01000011">
    <property type="protein sequence ID" value="TQV86018.1"/>
    <property type="molecule type" value="Genomic_DNA"/>
</dbReference>
<gene>
    <name evidence="5" type="ORF">FLL46_18115</name>
</gene>
<dbReference type="InterPro" id="IPR023485">
    <property type="entry name" value="Ptyr_pPase"/>
</dbReference>
<dbReference type="InterPro" id="IPR052995">
    <property type="entry name" value="LMW-PTP"/>
</dbReference>
<dbReference type="CDD" id="cd16343">
    <property type="entry name" value="LMWPTP"/>
    <property type="match status" value="1"/>
</dbReference>
<dbReference type="Proteomes" id="UP000315439">
    <property type="component" value="Unassembled WGS sequence"/>
</dbReference>
<dbReference type="SMART" id="SM00226">
    <property type="entry name" value="LMWPc"/>
    <property type="match status" value="1"/>
</dbReference>
<comment type="caution">
    <text evidence="5">The sequence shown here is derived from an EMBL/GenBank/DDBJ whole genome shotgun (WGS) entry which is preliminary data.</text>
</comment>
<dbReference type="PANTHER" id="PTHR47439">
    <property type="entry name" value="LOW MOLECULAR WEIGHT PHOSPHOTYROSINE PROTEIN PHOSPHATASE-RELATED"/>
    <property type="match status" value="1"/>
</dbReference>
<dbReference type="Pfam" id="PF01451">
    <property type="entry name" value="LMWPc"/>
    <property type="match status" value="1"/>
</dbReference>
<proteinExistence type="inferred from homology"/>
<keyword evidence="2" id="KW-0378">Hydrolase</keyword>
<dbReference type="PANTHER" id="PTHR47439:SF1">
    <property type="entry name" value="ACID PHOSPHATASE"/>
    <property type="match status" value="1"/>
</dbReference>
<keyword evidence="6" id="KW-1185">Reference proteome</keyword>
<dbReference type="PRINTS" id="PR00719">
    <property type="entry name" value="LMWPTPASE"/>
</dbReference>
<feature type="domain" description="Phosphotyrosine protein phosphatase I" evidence="4">
    <location>
        <begin position="2"/>
        <end position="147"/>
    </location>
</feature>
<dbReference type="InterPro" id="IPR017867">
    <property type="entry name" value="Tyr_phospatase_low_mol_wt"/>
</dbReference>
<evidence type="ECO:0000313" key="6">
    <source>
        <dbReference type="Proteomes" id="UP000315439"/>
    </source>
</evidence>
<dbReference type="OrthoDB" id="9784339at2"/>
<dbReference type="InterPro" id="IPR036196">
    <property type="entry name" value="Ptyr_pPase_sf"/>
</dbReference>
<organism evidence="5 6">
    <name type="scientific">Aliikangiella coralliicola</name>
    <dbReference type="NCBI Taxonomy" id="2592383"/>
    <lineage>
        <taxon>Bacteria</taxon>
        <taxon>Pseudomonadati</taxon>
        <taxon>Pseudomonadota</taxon>
        <taxon>Gammaproteobacteria</taxon>
        <taxon>Oceanospirillales</taxon>
        <taxon>Pleioneaceae</taxon>
        <taxon>Aliikangiella</taxon>
    </lineage>
</organism>
<reference evidence="5 6" key="1">
    <citation type="submission" date="2019-07" db="EMBL/GenBank/DDBJ databases">
        <title>Draft genome for Aliikangiella sp. M105.</title>
        <authorList>
            <person name="Wang G."/>
        </authorList>
    </citation>
    <scope>NUCLEOTIDE SEQUENCE [LARGE SCALE GENOMIC DNA]</scope>
    <source>
        <strain evidence="5 6">M105</strain>
    </source>
</reference>
<dbReference type="Gene3D" id="3.40.50.2300">
    <property type="match status" value="1"/>
</dbReference>
<name>A0A545U969_9GAMM</name>
<sequence length="154" mass="17189">MGNICRSPTAEGVFRRIADTELNEVGLSIDSAGTIGYHCGEHADHRSIKAAKNRGYDLSKIISRQVRDSDFSEFDLILAMDKENFRNLIKQAEKSGNGSYADKIKLFLDFSKQSDYEEVPDPYYGGEKGFDLVIDLIEDASRGLINFINKGKAD</sequence>
<evidence type="ECO:0000256" key="1">
    <source>
        <dbReference type="ARBA" id="ARBA00011063"/>
    </source>
</evidence>
<protein>
    <submittedName>
        <fullName evidence="5">Low molecular weight phosphotyrosine protein phosphatase</fullName>
    </submittedName>
</protein>
<evidence type="ECO:0000256" key="2">
    <source>
        <dbReference type="ARBA" id="ARBA00022801"/>
    </source>
</evidence>
<feature type="active site" evidence="3">
    <location>
        <position position="6"/>
    </location>
</feature>
<comment type="similarity">
    <text evidence="1">Belongs to the low molecular weight phosphotyrosine protein phosphatase family.</text>
</comment>
<dbReference type="GO" id="GO:0004725">
    <property type="term" value="F:protein tyrosine phosphatase activity"/>
    <property type="evidence" value="ECO:0007669"/>
    <property type="project" value="InterPro"/>
</dbReference>
<accession>A0A545U969</accession>
<evidence type="ECO:0000259" key="4">
    <source>
        <dbReference type="SMART" id="SM00226"/>
    </source>
</evidence>
<feature type="active site" description="Proton donor" evidence="3">
    <location>
        <position position="121"/>
    </location>
</feature>
<dbReference type="AlphaFoldDB" id="A0A545U969"/>
<dbReference type="SUPFAM" id="SSF52788">
    <property type="entry name" value="Phosphotyrosine protein phosphatases I"/>
    <property type="match status" value="1"/>
</dbReference>
<evidence type="ECO:0000313" key="5">
    <source>
        <dbReference type="EMBL" id="TQV86018.1"/>
    </source>
</evidence>